<keyword evidence="2" id="KW-0349">Heme</keyword>
<dbReference type="PANTHER" id="PTHR46696:SF1">
    <property type="entry name" value="CYTOCHROME P450 YJIB-RELATED"/>
    <property type="match status" value="1"/>
</dbReference>
<dbReference type="CDD" id="cd20625">
    <property type="entry name" value="CYP164-like"/>
    <property type="match status" value="1"/>
</dbReference>
<reference evidence="3 4" key="1">
    <citation type="journal article" date="2019" name="Int. J. Syst. Evol. Microbiol.">
        <title>The Global Catalogue of Microorganisms (GCM) 10K type strain sequencing project: providing services to taxonomists for standard genome sequencing and annotation.</title>
        <authorList>
            <consortium name="The Broad Institute Genomics Platform"/>
            <consortium name="The Broad Institute Genome Sequencing Center for Infectious Disease"/>
            <person name="Wu L."/>
            <person name="Ma J."/>
        </authorList>
    </citation>
    <scope>NUCLEOTIDE SEQUENCE [LARGE SCALE GENOMIC DNA]</scope>
    <source>
        <strain evidence="3 4">JCM 11136</strain>
    </source>
</reference>
<keyword evidence="2" id="KW-0560">Oxidoreductase</keyword>
<comment type="caution">
    <text evidence="3">The sequence shown here is derived from an EMBL/GenBank/DDBJ whole genome shotgun (WGS) entry which is preliminary data.</text>
</comment>
<evidence type="ECO:0000256" key="1">
    <source>
        <dbReference type="ARBA" id="ARBA00010617"/>
    </source>
</evidence>
<dbReference type="SUPFAM" id="SSF48264">
    <property type="entry name" value="Cytochrome P450"/>
    <property type="match status" value="1"/>
</dbReference>
<dbReference type="PRINTS" id="PR00359">
    <property type="entry name" value="BP450"/>
</dbReference>
<protein>
    <submittedName>
        <fullName evidence="3">Cytochrome P450</fullName>
    </submittedName>
</protein>
<dbReference type="EMBL" id="BAAAHQ010000009">
    <property type="protein sequence ID" value="GAA0923464.1"/>
    <property type="molecule type" value="Genomic_DNA"/>
</dbReference>
<evidence type="ECO:0000313" key="4">
    <source>
        <dbReference type="Proteomes" id="UP001501578"/>
    </source>
</evidence>
<keyword evidence="2" id="KW-0408">Iron</keyword>
<dbReference type="RefSeq" id="WP_343949809.1">
    <property type="nucleotide sequence ID" value="NZ_BAAAHQ010000009.1"/>
</dbReference>
<dbReference type="PROSITE" id="PS00086">
    <property type="entry name" value="CYTOCHROME_P450"/>
    <property type="match status" value="1"/>
</dbReference>
<gene>
    <name evidence="3" type="ORF">GCM10009560_23430</name>
</gene>
<name>A0ABN1P684_9ACTN</name>
<dbReference type="InterPro" id="IPR036396">
    <property type="entry name" value="Cyt_P450_sf"/>
</dbReference>
<evidence type="ECO:0000256" key="2">
    <source>
        <dbReference type="RuleBase" id="RU000461"/>
    </source>
</evidence>
<dbReference type="InterPro" id="IPR017972">
    <property type="entry name" value="Cyt_P450_CS"/>
</dbReference>
<keyword evidence="2" id="KW-0479">Metal-binding</keyword>
<proteinExistence type="inferred from homology"/>
<dbReference type="Pfam" id="PF00067">
    <property type="entry name" value="p450"/>
    <property type="match status" value="1"/>
</dbReference>
<evidence type="ECO:0000313" key="3">
    <source>
        <dbReference type="EMBL" id="GAA0923464.1"/>
    </source>
</evidence>
<comment type="similarity">
    <text evidence="1 2">Belongs to the cytochrome P450 family.</text>
</comment>
<dbReference type="InterPro" id="IPR002397">
    <property type="entry name" value="Cyt_P450_B"/>
</dbReference>
<sequence>MTDTGLLFDPLDPAYIADPYPAYQRVRTVDPIHEHPYGFWFVSGYDDVSAILRAAMSVNDRLLEDGLVRQQFDDLDEGDGRVLALTMLDRDPPDHTRLRSLVSKAFTPRKIAELEPEIVTLVDQALDRMAEAGRTDLVETLAFPLPFEVISAMLGMPSTDRDRVRDLSGTLVLSLEAATDAETAKLITAASTELVGLVRQLIERKRAEPGDDLLTALIAAESDGDRLTDDELIAQVVLLYVAGHETTVNLIANGVTALLRHPDQLALLRERPELTANAVEEMLRYDSPVQMSRRITVEPYQVGDRVIPKGAFVLAALGSANHDERYWGADAGEFRIDRENARHHVSFGAGHHHCLGAALARLEGKIAIERLVSRFPRLALAGEPTGNGRSNLRGLASVPISVG</sequence>
<dbReference type="Proteomes" id="UP001501578">
    <property type="component" value="Unassembled WGS sequence"/>
</dbReference>
<keyword evidence="2" id="KW-0503">Monooxygenase</keyword>
<dbReference type="PANTHER" id="PTHR46696">
    <property type="entry name" value="P450, PUTATIVE (EUROFUNG)-RELATED"/>
    <property type="match status" value="1"/>
</dbReference>
<dbReference type="Gene3D" id="1.10.630.10">
    <property type="entry name" value="Cytochrome P450"/>
    <property type="match status" value="1"/>
</dbReference>
<dbReference type="InterPro" id="IPR001128">
    <property type="entry name" value="Cyt_P450"/>
</dbReference>
<organism evidence="3 4">
    <name type="scientific">Nonomuraea longicatena</name>
    <dbReference type="NCBI Taxonomy" id="83682"/>
    <lineage>
        <taxon>Bacteria</taxon>
        <taxon>Bacillati</taxon>
        <taxon>Actinomycetota</taxon>
        <taxon>Actinomycetes</taxon>
        <taxon>Streptosporangiales</taxon>
        <taxon>Streptosporangiaceae</taxon>
        <taxon>Nonomuraea</taxon>
    </lineage>
</organism>
<keyword evidence="4" id="KW-1185">Reference proteome</keyword>
<accession>A0ABN1P684</accession>